<evidence type="ECO:0000313" key="2">
    <source>
        <dbReference type="Proteomes" id="UP000192393"/>
    </source>
</evidence>
<dbReference type="AlphaFoldDB" id="A0A1W2C810"/>
<accession>A0A1W2C810</accession>
<dbReference type="OrthoDB" id="2453136at2"/>
<keyword evidence="2" id="KW-1185">Reference proteome</keyword>
<dbReference type="RefSeq" id="WP_084018087.1">
    <property type="nucleotide sequence ID" value="NZ_FWXS01000009.1"/>
</dbReference>
<dbReference type="STRING" id="1434700.SAMN06296427_10968"/>
<protein>
    <submittedName>
        <fullName evidence="1">Uncharacterized protein</fullName>
    </submittedName>
</protein>
<gene>
    <name evidence="1" type="ORF">SAMN06296427_10968</name>
</gene>
<dbReference type="Pfam" id="PF22278">
    <property type="entry name" value="DUF6958"/>
    <property type="match status" value="1"/>
</dbReference>
<proteinExistence type="predicted"/>
<reference evidence="1 2" key="1">
    <citation type="submission" date="2017-04" db="EMBL/GenBank/DDBJ databases">
        <authorList>
            <person name="Afonso C.L."/>
            <person name="Miller P.J."/>
            <person name="Scott M.A."/>
            <person name="Spackman E."/>
            <person name="Goraichik I."/>
            <person name="Dimitrov K.M."/>
            <person name="Suarez D.L."/>
            <person name="Swayne D.E."/>
        </authorList>
    </citation>
    <scope>NUCLEOTIDE SEQUENCE [LARGE SCALE GENOMIC DNA]</scope>
    <source>
        <strain evidence="1 2">CGMCC 1.12708</strain>
    </source>
</reference>
<sequence>MEQKIQLQHPQGKKAVSISKDKYELLKEQITKFLINKTEGTFTDISKAITQELNDKKIKFEGSLNWHLEWVKLDLEAKEVIKRIDKKTPQKYILNN</sequence>
<dbReference type="InterPro" id="IPR054233">
    <property type="entry name" value="DUF6958"/>
</dbReference>
<dbReference type="EMBL" id="FWXS01000009">
    <property type="protein sequence ID" value="SMC81329.1"/>
    <property type="molecule type" value="Genomic_DNA"/>
</dbReference>
<name>A0A1W2C810_9FLAO</name>
<organism evidence="1 2">
    <name type="scientific">Moheibacter sediminis</name>
    <dbReference type="NCBI Taxonomy" id="1434700"/>
    <lineage>
        <taxon>Bacteria</taxon>
        <taxon>Pseudomonadati</taxon>
        <taxon>Bacteroidota</taxon>
        <taxon>Flavobacteriia</taxon>
        <taxon>Flavobacteriales</taxon>
        <taxon>Weeksellaceae</taxon>
        <taxon>Moheibacter</taxon>
    </lineage>
</organism>
<dbReference type="Proteomes" id="UP000192393">
    <property type="component" value="Unassembled WGS sequence"/>
</dbReference>
<evidence type="ECO:0000313" key="1">
    <source>
        <dbReference type="EMBL" id="SMC81329.1"/>
    </source>
</evidence>